<comment type="caution">
    <text evidence="5">The sequence shown here is derived from an EMBL/GenBank/DDBJ whole genome shotgun (WGS) entry which is preliminary data.</text>
</comment>
<dbReference type="Proteomes" id="UP001589755">
    <property type="component" value="Unassembled WGS sequence"/>
</dbReference>
<evidence type="ECO:0000256" key="3">
    <source>
        <dbReference type="SAM" id="MobiDB-lite"/>
    </source>
</evidence>
<comment type="subcellular location">
    <subcellularLocation>
        <location evidence="2">Periplasm</location>
    </subcellularLocation>
</comment>
<dbReference type="HAMAP" id="MF_02066">
    <property type="entry name" value="CpoB"/>
    <property type="match status" value="1"/>
</dbReference>
<feature type="coiled-coil region" evidence="2">
    <location>
        <begin position="58"/>
        <end position="92"/>
    </location>
</feature>
<gene>
    <name evidence="5" type="primary">ybgF</name>
    <name evidence="2" type="synonym">cpoB</name>
    <name evidence="5" type="ORF">ACFFJ2_17030</name>
</gene>
<accession>A0ABV6DBR3</accession>
<sequence precursor="true">MLLRTHLSGLAIAALSLAAAVGAGHAAIQSHLPGTPVHDGRNHLPAPVILAQASDPRLIGLEEEIRRLNGRMEDLNFQMLQMQDQLRRMQEDYEFRFQELEGRRSDAGAPPPARNAGQAAPSAPAGTGEPPRALGTITLDESGNVVANGSNGTVDLLDGNPVPGGAGSVVTALPPSDNPEEIYGNAYQFVLSGDYRTAEAGFRQYLERFPNGEHAADASFWLGEALLGQDRYREAAEVFLQANRDHPSAAKAPEMLLKLGVSLAALDQIDVACATFTEVGQRYPQISDALRERVRREQANAGC</sequence>
<comment type="similarity">
    <text evidence="2">Belongs to the CpoB family.</text>
</comment>
<evidence type="ECO:0000256" key="2">
    <source>
        <dbReference type="HAMAP-Rule" id="MF_02066"/>
    </source>
</evidence>
<dbReference type="Pfam" id="PF13525">
    <property type="entry name" value="YfiO"/>
    <property type="match status" value="1"/>
</dbReference>
<feature type="signal peptide" evidence="2">
    <location>
        <begin position="1"/>
        <end position="26"/>
    </location>
</feature>
<dbReference type="InterPro" id="IPR039565">
    <property type="entry name" value="BamD-like"/>
</dbReference>
<dbReference type="InterPro" id="IPR014162">
    <property type="entry name" value="CpoB_C"/>
</dbReference>
<dbReference type="InterPro" id="IPR019734">
    <property type="entry name" value="TPR_rpt"/>
</dbReference>
<keyword evidence="2" id="KW-0132">Cell division</keyword>
<evidence type="ECO:0000313" key="5">
    <source>
        <dbReference type="EMBL" id="MFC0210104.1"/>
    </source>
</evidence>
<comment type="function">
    <text evidence="2">Mediates coordination of peptidoglycan synthesis and outer membrane constriction during cell division.</text>
</comment>
<feature type="region of interest" description="Disordered" evidence="3">
    <location>
        <begin position="103"/>
        <end position="135"/>
    </location>
</feature>
<dbReference type="SUPFAM" id="SSF48452">
    <property type="entry name" value="TPR-like"/>
    <property type="match status" value="1"/>
</dbReference>
<name>A0ABV6DBR3_9HYPH</name>
<feature type="domain" description="Outer membrane lipoprotein BamD-like" evidence="4">
    <location>
        <begin position="177"/>
        <end position="252"/>
    </location>
</feature>
<evidence type="ECO:0000259" key="4">
    <source>
        <dbReference type="Pfam" id="PF13525"/>
    </source>
</evidence>
<proteinExistence type="inferred from homology"/>
<keyword evidence="2" id="KW-0175">Coiled coil</keyword>
<keyword evidence="6" id="KW-1185">Reference proteome</keyword>
<reference evidence="5 6" key="1">
    <citation type="submission" date="2024-09" db="EMBL/GenBank/DDBJ databases">
        <authorList>
            <person name="Sun Q."/>
            <person name="Mori K."/>
        </authorList>
    </citation>
    <scope>NUCLEOTIDE SEQUENCE [LARGE SCALE GENOMIC DNA]</scope>
    <source>
        <strain evidence="5 6">CCM 8543</strain>
    </source>
</reference>
<dbReference type="EMBL" id="JBHLXD010000038">
    <property type="protein sequence ID" value="MFC0210104.1"/>
    <property type="molecule type" value="Genomic_DNA"/>
</dbReference>
<evidence type="ECO:0000256" key="1">
    <source>
        <dbReference type="ARBA" id="ARBA00022729"/>
    </source>
</evidence>
<feature type="chain" id="PRO_5044909326" description="Cell division coordinator CpoB" evidence="2">
    <location>
        <begin position="27"/>
        <end position="303"/>
    </location>
</feature>
<dbReference type="Gene3D" id="1.25.40.10">
    <property type="entry name" value="Tetratricopeptide repeat domain"/>
    <property type="match status" value="1"/>
</dbReference>
<protein>
    <recommendedName>
        <fullName evidence="2">Cell division coordinator CpoB</fullName>
    </recommendedName>
</protein>
<dbReference type="InterPro" id="IPR011990">
    <property type="entry name" value="TPR-like_helical_dom_sf"/>
</dbReference>
<keyword evidence="1 2" id="KW-0732">Signal</keyword>
<evidence type="ECO:0000313" key="6">
    <source>
        <dbReference type="Proteomes" id="UP001589755"/>
    </source>
</evidence>
<organism evidence="5 6">
    <name type="scientific">Chelativorans intermedius</name>
    <dbReference type="NCBI Taxonomy" id="515947"/>
    <lineage>
        <taxon>Bacteria</taxon>
        <taxon>Pseudomonadati</taxon>
        <taxon>Pseudomonadota</taxon>
        <taxon>Alphaproteobacteria</taxon>
        <taxon>Hyphomicrobiales</taxon>
        <taxon>Phyllobacteriaceae</taxon>
        <taxon>Chelativorans</taxon>
    </lineage>
</organism>
<dbReference type="Pfam" id="PF13174">
    <property type="entry name" value="TPR_6"/>
    <property type="match status" value="1"/>
</dbReference>
<keyword evidence="2" id="KW-0574">Periplasm</keyword>
<dbReference type="RefSeq" id="WP_261519572.1">
    <property type="nucleotide sequence ID" value="NZ_JAODNW010000005.1"/>
</dbReference>
<keyword evidence="2" id="KW-0131">Cell cycle</keyword>
<dbReference type="NCBIfam" id="TIGR02795">
    <property type="entry name" value="tol_pal_ybgF"/>
    <property type="match status" value="1"/>
</dbReference>
<dbReference type="InterPro" id="IPR034706">
    <property type="entry name" value="CpoB"/>
</dbReference>